<dbReference type="InParanoid" id="G4YGQ9"/>
<dbReference type="KEGG" id="psoj:PHYSODRAFT_320877"/>
<dbReference type="GeneID" id="20644543"/>
<organism evidence="2 3">
    <name type="scientific">Phytophthora sojae (strain P6497)</name>
    <name type="common">Soybean stem and root rot agent</name>
    <name type="synonym">Phytophthora megasperma f. sp. glycines</name>
    <dbReference type="NCBI Taxonomy" id="1094619"/>
    <lineage>
        <taxon>Eukaryota</taxon>
        <taxon>Sar</taxon>
        <taxon>Stramenopiles</taxon>
        <taxon>Oomycota</taxon>
        <taxon>Peronosporomycetes</taxon>
        <taxon>Peronosporales</taxon>
        <taxon>Peronosporaceae</taxon>
        <taxon>Phytophthora</taxon>
    </lineage>
</organism>
<evidence type="ECO:0000313" key="2">
    <source>
        <dbReference type="EMBL" id="EGZ27018.1"/>
    </source>
</evidence>
<gene>
    <name evidence="2" type="ORF">PHYSODRAFT_320877</name>
</gene>
<accession>G4YGQ9</accession>
<dbReference type="RefSeq" id="XP_009514293.1">
    <property type="nucleotide sequence ID" value="XM_009515998.1"/>
</dbReference>
<name>G4YGQ9_PHYSP</name>
<feature type="region of interest" description="Disordered" evidence="1">
    <location>
        <begin position="209"/>
        <end position="229"/>
    </location>
</feature>
<dbReference type="AlphaFoldDB" id="G4YGQ9"/>
<reference evidence="2 3" key="1">
    <citation type="journal article" date="2006" name="Science">
        <title>Phytophthora genome sequences uncover evolutionary origins and mechanisms of pathogenesis.</title>
        <authorList>
            <person name="Tyler B.M."/>
            <person name="Tripathy S."/>
            <person name="Zhang X."/>
            <person name="Dehal P."/>
            <person name="Jiang R.H."/>
            <person name="Aerts A."/>
            <person name="Arredondo F.D."/>
            <person name="Baxter L."/>
            <person name="Bensasson D."/>
            <person name="Beynon J.L."/>
            <person name="Chapman J."/>
            <person name="Damasceno C.M."/>
            <person name="Dorrance A.E."/>
            <person name="Dou D."/>
            <person name="Dickerman A.W."/>
            <person name="Dubchak I.L."/>
            <person name="Garbelotto M."/>
            <person name="Gijzen M."/>
            <person name="Gordon S.G."/>
            <person name="Govers F."/>
            <person name="Grunwald N.J."/>
            <person name="Huang W."/>
            <person name="Ivors K.L."/>
            <person name="Jones R.W."/>
            <person name="Kamoun S."/>
            <person name="Krampis K."/>
            <person name="Lamour K.H."/>
            <person name="Lee M.K."/>
            <person name="McDonald W.H."/>
            <person name="Medina M."/>
            <person name="Meijer H.J."/>
            <person name="Nordberg E.K."/>
            <person name="Maclean D.J."/>
            <person name="Ospina-Giraldo M.D."/>
            <person name="Morris P.F."/>
            <person name="Phuntumart V."/>
            <person name="Putnam N.H."/>
            <person name="Rash S."/>
            <person name="Rose J.K."/>
            <person name="Sakihama Y."/>
            <person name="Salamov A.A."/>
            <person name="Savidor A."/>
            <person name="Scheuring C.F."/>
            <person name="Smith B.M."/>
            <person name="Sobral B.W."/>
            <person name="Terry A."/>
            <person name="Torto-Alalibo T.A."/>
            <person name="Win J."/>
            <person name="Xu Z."/>
            <person name="Zhang H."/>
            <person name="Grigoriev I.V."/>
            <person name="Rokhsar D.S."/>
            <person name="Boore J.L."/>
        </authorList>
    </citation>
    <scope>NUCLEOTIDE SEQUENCE [LARGE SCALE GENOMIC DNA]</scope>
    <source>
        <strain evidence="2 3">P6497</strain>
    </source>
</reference>
<keyword evidence="3" id="KW-1185">Reference proteome</keyword>
<sequence>MNNRSPPRDAEGLLATRVVTLDQFKTDDATARNGESSSTLKPIPVLLLPGETTEQYDTKFRRWVFDRKVSTELLNNEPAVERQYRLDFADSRAWTLSRKGIGTMSSHHLDKYEGVRSREELLSQQVMTVEQFVEKMAKFGPNGYLNTGWRLKRIPIVLRPRETKLIYELNFQRWLGKKDVTLEMLREDPEEERRYRQCFAYTRVKLEQISKSEQKPQSKPQPKLEQKSH</sequence>
<proteinExistence type="predicted"/>
<evidence type="ECO:0000256" key="1">
    <source>
        <dbReference type="SAM" id="MobiDB-lite"/>
    </source>
</evidence>
<protein>
    <submittedName>
        <fullName evidence="2">Uncharacterized protein</fullName>
    </submittedName>
</protein>
<dbReference type="EMBL" id="JH159151">
    <property type="protein sequence ID" value="EGZ27018.1"/>
    <property type="molecule type" value="Genomic_DNA"/>
</dbReference>
<evidence type="ECO:0000313" key="3">
    <source>
        <dbReference type="Proteomes" id="UP000002640"/>
    </source>
</evidence>
<dbReference type="Proteomes" id="UP000002640">
    <property type="component" value="Unassembled WGS sequence"/>
</dbReference>